<feature type="region of interest" description="Disordered" evidence="3">
    <location>
        <begin position="1"/>
        <end position="50"/>
    </location>
</feature>
<dbReference type="AlphaFoldDB" id="A0A0A6V7Q2"/>
<gene>
    <name evidence="4" type="primary">sspO</name>
    <name evidence="4" type="ORF">NG54_17830</name>
</gene>
<dbReference type="GO" id="GO:0030436">
    <property type="term" value="P:asexual sporulation"/>
    <property type="evidence" value="ECO:0007669"/>
    <property type="project" value="UniProtKB-UniRule"/>
</dbReference>
<dbReference type="EMBL" id="JRUN01000109">
    <property type="protein sequence ID" value="KHD84085.1"/>
    <property type="molecule type" value="Genomic_DNA"/>
</dbReference>
<accession>A0A0A6V7Q2</accession>
<evidence type="ECO:0000313" key="5">
    <source>
        <dbReference type="Proteomes" id="UP000030588"/>
    </source>
</evidence>
<comment type="caution">
    <text evidence="4">The sequence shown here is derived from an EMBL/GenBank/DDBJ whole genome shotgun (WGS) entry which is preliminary data.</text>
</comment>
<evidence type="ECO:0000256" key="1">
    <source>
        <dbReference type="ARBA" id="ARBA00022969"/>
    </source>
</evidence>
<evidence type="ECO:0000313" key="4">
    <source>
        <dbReference type="EMBL" id="KHD84085.1"/>
    </source>
</evidence>
<evidence type="ECO:0000256" key="3">
    <source>
        <dbReference type="SAM" id="MobiDB-lite"/>
    </source>
</evidence>
<protein>
    <recommendedName>
        <fullName evidence="2">Small acid-soluble spore protein O</fullName>
    </recommendedName>
</protein>
<organism evidence="4 5">
    <name type="scientific">Heyndrickxia ginsengihumi</name>
    <dbReference type="NCBI Taxonomy" id="363870"/>
    <lineage>
        <taxon>Bacteria</taxon>
        <taxon>Bacillati</taxon>
        <taxon>Bacillota</taxon>
        <taxon>Bacilli</taxon>
        <taxon>Bacillales</taxon>
        <taxon>Bacillaceae</taxon>
        <taxon>Heyndrickxia</taxon>
    </lineage>
</organism>
<dbReference type="OrthoDB" id="2692139at2"/>
<dbReference type="Pfam" id="PF08175">
    <property type="entry name" value="SspO"/>
    <property type="match status" value="1"/>
</dbReference>
<evidence type="ECO:0000256" key="2">
    <source>
        <dbReference type="NCBIfam" id="TIGR02864"/>
    </source>
</evidence>
<dbReference type="GO" id="GO:0042601">
    <property type="term" value="C:endospore-forming forespore"/>
    <property type="evidence" value="ECO:0007669"/>
    <property type="project" value="InterPro"/>
</dbReference>
<dbReference type="GO" id="GO:0030435">
    <property type="term" value="P:sporulation resulting in formation of a cellular spore"/>
    <property type="evidence" value="ECO:0007669"/>
    <property type="project" value="UniProtKB-KW"/>
</dbReference>
<proteinExistence type="predicted"/>
<sequence length="50" mass="5707">MSKQKANHLRPGMNAAKAQGKGAGYNEEFGNEQLSEKERQFNKKKKKEIK</sequence>
<dbReference type="Proteomes" id="UP000030588">
    <property type="component" value="Unassembled WGS sequence"/>
</dbReference>
<keyword evidence="1" id="KW-0749">Sporulation</keyword>
<name>A0A0A6V7Q2_9BACI</name>
<dbReference type="STRING" id="363870.NG54_17830"/>
<dbReference type="RefSeq" id="WP_035356309.1">
    <property type="nucleotide sequence ID" value="NZ_JRUN01000109.1"/>
</dbReference>
<reference evidence="4 5" key="1">
    <citation type="submission" date="2014-10" db="EMBL/GenBank/DDBJ databases">
        <title>Draft genome of phytase producing Bacillus ginsengihumi strain M2.11.</title>
        <authorList>
            <person name="Toymentseva A."/>
            <person name="Boulygina E.A."/>
            <person name="Kazakov S.V."/>
            <person name="Kayumov I."/>
            <person name="Suleimanova A.D."/>
            <person name="Mardanova A.M."/>
            <person name="Maria S.N."/>
            <person name="Sergey M.Y."/>
            <person name="Sharipova M.R."/>
        </authorList>
    </citation>
    <scope>NUCLEOTIDE SEQUENCE [LARGE SCALE GENOMIC DNA]</scope>
    <source>
        <strain evidence="4 5">M2.11</strain>
    </source>
</reference>
<dbReference type="InterPro" id="IPR012613">
    <property type="entry name" value="SASP_SspO"/>
</dbReference>
<dbReference type="NCBIfam" id="TIGR02864">
    <property type="entry name" value="spore_sspO"/>
    <property type="match status" value="1"/>
</dbReference>